<feature type="compositionally biased region" description="Basic and acidic residues" evidence="6">
    <location>
        <begin position="925"/>
        <end position="934"/>
    </location>
</feature>
<dbReference type="AlphaFoldDB" id="A0A135LZC5"/>
<feature type="compositionally biased region" description="Low complexity" evidence="6">
    <location>
        <begin position="970"/>
        <end position="985"/>
    </location>
</feature>
<evidence type="ECO:0000256" key="4">
    <source>
        <dbReference type="ARBA" id="ARBA00023163"/>
    </source>
</evidence>
<sequence length="1019" mass="111995">MVLDTIPPFSKSGLQVLAGEYLAGPLVSWDEMSLFDQLFAAGSEPEMGVLSWELTELLCNMVVVVGPGSPNCHLLRVVLAPEFAWFGLHWAGMPHPAQVPLSPSSLLDLLHSRLLAASVALHQNRGVSEEWKVLVRRLWAHFEPYSSYLPARLQPAAGAADVHPPMVDVEYPSSPERDVEGLAPMEGVEFLSVPGVYMDTMKRDYSPDMDVCAPVAASAPMGLPPSLPLAAPTLPAVPSPPVVPSLPAVVPALPVVPPSFPAVPTSLPVVPPSEAGTSTKSYRQRIKIPSILDPPDNPTSARGKLGKQKPKQTKSRNGCITCKAKRLKCDEIKPSCQQCERRKVRCGGYKKDFKWRPFEETNLASGRPIVTKSKKANPSSGQTPSAANIGQTLPTPPTTEQSTSPIRIQSHKFDVSRSPPASSLHGSPISMNSFMSTDARSLEDLSLTREDVSMTECTEPPLDINVSLSADSPPFNFLSFLEPFQDSLSLANSLVSDADVDSARHITFGPDQLDPDISRLSFSQLLGDENDDIEEIIRKSDPGMGPWNFTITEGDSFNIDTRMPANPSLPPESPEMLVLRFDKLTCGILSIKDGATENPWRTLIWPMAKDTPTLRHAIFALTAFHSGKQSPHLRVHGAKYMRQSITGLVGQIQNMRPDAALATSLALAFADTWDQHTSTCIQHLRGAKTLMSQVIAAGMQGGVSDDELDRIRFLCNTWSYMDVIARLTSLDDCGPQTWDSSIFELPSDAVHDIDPLMGCATTLYPLMSQVAKLIQHVRKSSSNTVSIVAQGMELKALVEQWEPPHWFEPPEDPNSEVQHSIQVAHAYRWATLLYLHQAVPEIPSEPADELAKRVLILLATVPYTSRTTIIQMFPLLAAGSEVDTDDDRKWVLDRWTTIQSRLMLGGVDRCLEVLKEVWERRDAMNARREREMPSSRRTGSFSSGDNEKLSSSLPTNFRKYSLNGSKGPTAGRSAQAPSRSARRGSALTSLENIEFERTVRGKLHWVNVMAEWGWEVFLG</sequence>
<dbReference type="PROSITE" id="PS50048">
    <property type="entry name" value="ZN2_CY6_FUNGAL_2"/>
    <property type="match status" value="1"/>
</dbReference>
<feature type="compositionally biased region" description="Polar residues" evidence="6">
    <location>
        <begin position="376"/>
        <end position="390"/>
    </location>
</feature>
<evidence type="ECO:0000259" key="7">
    <source>
        <dbReference type="PROSITE" id="PS50048"/>
    </source>
</evidence>
<gene>
    <name evidence="8" type="ORF">PGRI_074540</name>
</gene>
<dbReference type="STRING" id="5078.A0A135LZC5"/>
<dbReference type="GO" id="GO:0008270">
    <property type="term" value="F:zinc ion binding"/>
    <property type="evidence" value="ECO:0007669"/>
    <property type="project" value="InterPro"/>
</dbReference>
<keyword evidence="2" id="KW-0805">Transcription regulation</keyword>
<dbReference type="SUPFAM" id="SSF57701">
    <property type="entry name" value="Zn2/Cys6 DNA-binding domain"/>
    <property type="match status" value="1"/>
</dbReference>
<accession>A0A135LZC5</accession>
<comment type="subcellular location">
    <subcellularLocation>
        <location evidence="1">Nucleus</location>
    </subcellularLocation>
</comment>
<dbReference type="PANTHER" id="PTHR37534:SF15">
    <property type="entry name" value="ZN(II)2CYS6 TRANSCRIPTION FACTOR (EUROFUNG)"/>
    <property type="match status" value="1"/>
</dbReference>
<dbReference type="GO" id="GO:0005634">
    <property type="term" value="C:nucleus"/>
    <property type="evidence" value="ECO:0007669"/>
    <property type="project" value="UniProtKB-SubCell"/>
</dbReference>
<evidence type="ECO:0000256" key="3">
    <source>
        <dbReference type="ARBA" id="ARBA00023125"/>
    </source>
</evidence>
<dbReference type="OMA" id="TAQAYRW"/>
<keyword evidence="4" id="KW-0804">Transcription</keyword>
<keyword evidence="5" id="KW-0539">Nucleus</keyword>
<dbReference type="InterPro" id="IPR001138">
    <property type="entry name" value="Zn2Cys6_DnaBD"/>
</dbReference>
<dbReference type="SMART" id="SM00066">
    <property type="entry name" value="GAL4"/>
    <property type="match status" value="1"/>
</dbReference>
<dbReference type="CDD" id="cd00067">
    <property type="entry name" value="GAL4"/>
    <property type="match status" value="1"/>
</dbReference>
<evidence type="ECO:0000256" key="6">
    <source>
        <dbReference type="SAM" id="MobiDB-lite"/>
    </source>
</evidence>
<evidence type="ECO:0000313" key="8">
    <source>
        <dbReference type="EMBL" id="KXG54310.1"/>
    </source>
</evidence>
<evidence type="ECO:0000256" key="2">
    <source>
        <dbReference type="ARBA" id="ARBA00023015"/>
    </source>
</evidence>
<dbReference type="OrthoDB" id="3886144at2759"/>
<dbReference type="PROSITE" id="PS00463">
    <property type="entry name" value="ZN2_CY6_FUNGAL_1"/>
    <property type="match status" value="1"/>
</dbReference>
<comment type="caution">
    <text evidence="8">The sequence shown here is derived from an EMBL/GenBank/DDBJ whole genome shotgun (WGS) entry which is preliminary data.</text>
</comment>
<proteinExistence type="predicted"/>
<dbReference type="RefSeq" id="XP_040652845.1">
    <property type="nucleotide sequence ID" value="XM_040795168.1"/>
</dbReference>
<reference evidence="8 9" key="1">
    <citation type="journal article" date="2016" name="BMC Genomics">
        <title>Genome sequencing and secondary metabolism of the postharvest pathogen Penicillium griseofulvum.</title>
        <authorList>
            <person name="Banani H."/>
            <person name="Marcet-Houben M."/>
            <person name="Ballester A.R."/>
            <person name="Abbruscato P."/>
            <person name="Gonzalez-Candelas L."/>
            <person name="Gabaldon T."/>
            <person name="Spadaro D."/>
        </authorList>
    </citation>
    <scope>NUCLEOTIDE SEQUENCE [LARGE SCALE GENOMIC DNA]</scope>
    <source>
        <strain evidence="8 9">PG3</strain>
    </source>
</reference>
<feature type="region of interest" description="Disordered" evidence="6">
    <location>
        <begin position="366"/>
        <end position="432"/>
    </location>
</feature>
<feature type="compositionally biased region" description="Polar residues" evidence="6">
    <location>
        <begin position="935"/>
        <end position="955"/>
    </location>
</feature>
<evidence type="ECO:0000313" key="9">
    <source>
        <dbReference type="Proteomes" id="UP000070168"/>
    </source>
</evidence>
<dbReference type="InterPro" id="IPR036864">
    <property type="entry name" value="Zn2-C6_fun-type_DNA-bd_sf"/>
</dbReference>
<feature type="region of interest" description="Disordered" evidence="6">
    <location>
        <begin position="925"/>
        <end position="985"/>
    </location>
</feature>
<feature type="compositionally biased region" description="Basic residues" evidence="6">
    <location>
        <begin position="304"/>
        <end position="314"/>
    </location>
</feature>
<keyword evidence="3" id="KW-0238">DNA-binding</keyword>
<dbReference type="Gene3D" id="4.10.240.10">
    <property type="entry name" value="Zn(2)-C6 fungal-type DNA-binding domain"/>
    <property type="match status" value="1"/>
</dbReference>
<dbReference type="InterPro" id="IPR021858">
    <property type="entry name" value="Fun_TF"/>
</dbReference>
<dbReference type="Pfam" id="PF00172">
    <property type="entry name" value="Zn_clus"/>
    <property type="match status" value="1"/>
</dbReference>
<protein>
    <recommendedName>
        <fullName evidence="7">Zn(2)-C6 fungal-type domain-containing protein</fullName>
    </recommendedName>
</protein>
<feature type="region of interest" description="Disordered" evidence="6">
    <location>
        <begin position="270"/>
        <end position="317"/>
    </location>
</feature>
<dbReference type="GeneID" id="63710468"/>
<dbReference type="GO" id="GO:0045944">
    <property type="term" value="P:positive regulation of transcription by RNA polymerase II"/>
    <property type="evidence" value="ECO:0007669"/>
    <property type="project" value="TreeGrafter"/>
</dbReference>
<feature type="compositionally biased region" description="Polar residues" evidence="6">
    <location>
        <begin position="419"/>
        <end position="432"/>
    </location>
</feature>
<dbReference type="PANTHER" id="PTHR37534">
    <property type="entry name" value="TRANSCRIPTIONAL ACTIVATOR PROTEIN UGA3"/>
    <property type="match status" value="1"/>
</dbReference>
<feature type="domain" description="Zn(2)-C6 fungal-type" evidence="7">
    <location>
        <begin position="318"/>
        <end position="346"/>
    </location>
</feature>
<dbReference type="EMBL" id="LHQR01000013">
    <property type="protein sequence ID" value="KXG54310.1"/>
    <property type="molecule type" value="Genomic_DNA"/>
</dbReference>
<dbReference type="GO" id="GO:0000976">
    <property type="term" value="F:transcription cis-regulatory region binding"/>
    <property type="evidence" value="ECO:0007669"/>
    <property type="project" value="TreeGrafter"/>
</dbReference>
<dbReference type="Pfam" id="PF11951">
    <property type="entry name" value="Fungal_trans_2"/>
    <property type="match status" value="1"/>
</dbReference>
<dbReference type="Proteomes" id="UP000070168">
    <property type="component" value="Unassembled WGS sequence"/>
</dbReference>
<dbReference type="GO" id="GO:0000981">
    <property type="term" value="F:DNA-binding transcription factor activity, RNA polymerase II-specific"/>
    <property type="evidence" value="ECO:0007669"/>
    <property type="project" value="InterPro"/>
</dbReference>
<organism evidence="8 9">
    <name type="scientific">Penicillium patulum</name>
    <name type="common">Penicillium griseofulvum</name>
    <dbReference type="NCBI Taxonomy" id="5078"/>
    <lineage>
        <taxon>Eukaryota</taxon>
        <taxon>Fungi</taxon>
        <taxon>Dikarya</taxon>
        <taxon>Ascomycota</taxon>
        <taxon>Pezizomycotina</taxon>
        <taxon>Eurotiomycetes</taxon>
        <taxon>Eurotiomycetidae</taxon>
        <taxon>Eurotiales</taxon>
        <taxon>Aspergillaceae</taxon>
        <taxon>Penicillium</taxon>
    </lineage>
</organism>
<evidence type="ECO:0000256" key="5">
    <source>
        <dbReference type="ARBA" id="ARBA00023242"/>
    </source>
</evidence>
<evidence type="ECO:0000256" key="1">
    <source>
        <dbReference type="ARBA" id="ARBA00004123"/>
    </source>
</evidence>
<name>A0A135LZC5_PENPA</name>
<keyword evidence="9" id="KW-1185">Reference proteome</keyword>